<evidence type="ECO:0000256" key="1">
    <source>
        <dbReference type="SAM" id="Phobius"/>
    </source>
</evidence>
<dbReference type="AlphaFoldDB" id="A0A927IY57"/>
<evidence type="ECO:0000313" key="3">
    <source>
        <dbReference type="Proteomes" id="UP000610846"/>
    </source>
</evidence>
<feature type="transmembrane region" description="Helical" evidence="1">
    <location>
        <begin position="119"/>
        <end position="149"/>
    </location>
</feature>
<name>A0A927IY57_9MICO</name>
<keyword evidence="1" id="KW-1133">Transmembrane helix</keyword>
<reference evidence="2" key="2">
    <citation type="submission" date="2020-09" db="EMBL/GenBank/DDBJ databases">
        <authorList>
            <person name="Yu Y."/>
        </authorList>
    </citation>
    <scope>NUCLEOTIDE SEQUENCE</scope>
    <source>
        <strain evidence="2">KCTC 49039</strain>
    </source>
</reference>
<keyword evidence="1" id="KW-0812">Transmembrane</keyword>
<sequence>MSTRHPAPPSAPPSVPPPAARVVTVGSTAGHQHARRPRGRWIGPVAALWWGAGAAIALVVTLSGGVLPVGDASDSGFGALTVVPASALSPWIAVLALVGAALAVWTWRGGRARPVPRAVRTATVAAVAVVAVGASALADAAILARLGYLPVTLIMAPFDPVMRAAFVDFVNPAVVLQLASLGGAGLLAASAVRFARRGVGACESCGRRLAGADPTWTTPVAAARWGRAAALVAAAIPAFYAVTRIAWALGIPLGFSPENVEELAGSDGLVAALGLGTFAVVGAVLTLGLFQRWGEVFPRWIVGLAGRRVPVKLAVVPATVVAIAVLPAGLSMILVGLSGDSPIELTADQWGAVGPTLLWPLWSLTLAAATYAYWLRRREPCTTRPDA</sequence>
<dbReference type="EMBL" id="JACYHB010000003">
    <property type="protein sequence ID" value="MBD8078471.1"/>
    <property type="molecule type" value="Genomic_DNA"/>
</dbReference>
<keyword evidence="3" id="KW-1185">Reference proteome</keyword>
<gene>
    <name evidence="2" type="ORF">IF651_05285</name>
</gene>
<feature type="transmembrane region" description="Helical" evidence="1">
    <location>
        <begin position="228"/>
        <end position="249"/>
    </location>
</feature>
<feature type="transmembrane region" description="Helical" evidence="1">
    <location>
        <begin position="311"/>
        <end position="337"/>
    </location>
</feature>
<reference evidence="2" key="1">
    <citation type="journal article" date="2018" name="Curr. Microbiol.">
        <title>Cellulosimicrobium arenosum sp. nov., Isolated from Marine Sediment Sand.</title>
        <authorList>
            <person name="Oh M."/>
            <person name="Kim J.H."/>
            <person name="Yoon J.H."/>
            <person name="Schumann P."/>
            <person name="Kim W."/>
        </authorList>
    </citation>
    <scope>NUCLEOTIDE SEQUENCE</scope>
    <source>
        <strain evidence="2">KCTC 49039</strain>
    </source>
</reference>
<dbReference type="Proteomes" id="UP000610846">
    <property type="component" value="Unassembled WGS sequence"/>
</dbReference>
<feature type="transmembrane region" description="Helical" evidence="1">
    <location>
        <begin position="269"/>
        <end position="290"/>
    </location>
</feature>
<feature type="transmembrane region" description="Helical" evidence="1">
    <location>
        <begin position="169"/>
        <end position="189"/>
    </location>
</feature>
<protein>
    <submittedName>
        <fullName evidence="2">Uncharacterized protein</fullName>
    </submittedName>
</protein>
<dbReference type="RefSeq" id="WP_191828055.1">
    <property type="nucleotide sequence ID" value="NZ_JACYHB010000003.1"/>
</dbReference>
<accession>A0A927IY57</accession>
<feature type="transmembrane region" description="Helical" evidence="1">
    <location>
        <begin position="45"/>
        <end position="67"/>
    </location>
</feature>
<feature type="transmembrane region" description="Helical" evidence="1">
    <location>
        <begin position="87"/>
        <end position="107"/>
    </location>
</feature>
<keyword evidence="1" id="KW-0472">Membrane</keyword>
<proteinExistence type="predicted"/>
<evidence type="ECO:0000313" key="2">
    <source>
        <dbReference type="EMBL" id="MBD8078471.1"/>
    </source>
</evidence>
<feature type="transmembrane region" description="Helical" evidence="1">
    <location>
        <begin position="357"/>
        <end position="375"/>
    </location>
</feature>
<organism evidence="2 3">
    <name type="scientific">Cellulosimicrobium arenosum</name>
    <dbReference type="NCBI Taxonomy" id="2708133"/>
    <lineage>
        <taxon>Bacteria</taxon>
        <taxon>Bacillati</taxon>
        <taxon>Actinomycetota</taxon>
        <taxon>Actinomycetes</taxon>
        <taxon>Micrococcales</taxon>
        <taxon>Promicromonosporaceae</taxon>
        <taxon>Cellulosimicrobium</taxon>
    </lineage>
</organism>
<comment type="caution">
    <text evidence="2">The sequence shown here is derived from an EMBL/GenBank/DDBJ whole genome shotgun (WGS) entry which is preliminary data.</text>
</comment>